<accession>A0ACB9ALP9</accession>
<keyword evidence="2" id="KW-1185">Reference proteome</keyword>
<sequence length="76" mass="8876">MILTFYFMVFFIEYKKRLSPCFICLYTKWDRNSFGRTREGSTRSSGHPGSHVYLHGGDSESCDRGHGRLFEADEED</sequence>
<reference evidence="1 2" key="2">
    <citation type="journal article" date="2022" name="Mol. Ecol. Resour.">
        <title>The genomes of chicory, endive, great burdock and yacon provide insights into Asteraceae paleo-polyploidization history and plant inulin production.</title>
        <authorList>
            <person name="Fan W."/>
            <person name="Wang S."/>
            <person name="Wang H."/>
            <person name="Wang A."/>
            <person name="Jiang F."/>
            <person name="Liu H."/>
            <person name="Zhao H."/>
            <person name="Xu D."/>
            <person name="Zhang Y."/>
        </authorList>
    </citation>
    <scope>NUCLEOTIDE SEQUENCE [LARGE SCALE GENOMIC DNA]</scope>
    <source>
        <strain evidence="2">cv. Punajuju</strain>
        <tissue evidence="1">Leaves</tissue>
    </source>
</reference>
<protein>
    <submittedName>
        <fullName evidence="1">Uncharacterized protein</fullName>
    </submittedName>
</protein>
<dbReference type="EMBL" id="CM042015">
    <property type="protein sequence ID" value="KAI3710565.1"/>
    <property type="molecule type" value="Genomic_DNA"/>
</dbReference>
<name>A0ACB9ALP9_CICIN</name>
<organism evidence="1 2">
    <name type="scientific">Cichorium intybus</name>
    <name type="common">Chicory</name>
    <dbReference type="NCBI Taxonomy" id="13427"/>
    <lineage>
        <taxon>Eukaryota</taxon>
        <taxon>Viridiplantae</taxon>
        <taxon>Streptophyta</taxon>
        <taxon>Embryophyta</taxon>
        <taxon>Tracheophyta</taxon>
        <taxon>Spermatophyta</taxon>
        <taxon>Magnoliopsida</taxon>
        <taxon>eudicotyledons</taxon>
        <taxon>Gunneridae</taxon>
        <taxon>Pentapetalae</taxon>
        <taxon>asterids</taxon>
        <taxon>campanulids</taxon>
        <taxon>Asterales</taxon>
        <taxon>Asteraceae</taxon>
        <taxon>Cichorioideae</taxon>
        <taxon>Cichorieae</taxon>
        <taxon>Cichoriinae</taxon>
        <taxon>Cichorium</taxon>
    </lineage>
</organism>
<comment type="caution">
    <text evidence="1">The sequence shown here is derived from an EMBL/GenBank/DDBJ whole genome shotgun (WGS) entry which is preliminary data.</text>
</comment>
<reference evidence="2" key="1">
    <citation type="journal article" date="2022" name="Mol. Ecol. Resour.">
        <title>The genomes of chicory, endive, great burdock and yacon provide insights into Asteraceae palaeo-polyploidization history and plant inulin production.</title>
        <authorList>
            <person name="Fan W."/>
            <person name="Wang S."/>
            <person name="Wang H."/>
            <person name="Wang A."/>
            <person name="Jiang F."/>
            <person name="Liu H."/>
            <person name="Zhao H."/>
            <person name="Xu D."/>
            <person name="Zhang Y."/>
        </authorList>
    </citation>
    <scope>NUCLEOTIDE SEQUENCE [LARGE SCALE GENOMIC DNA]</scope>
    <source>
        <strain evidence="2">cv. Punajuju</strain>
    </source>
</reference>
<evidence type="ECO:0000313" key="2">
    <source>
        <dbReference type="Proteomes" id="UP001055811"/>
    </source>
</evidence>
<dbReference type="Proteomes" id="UP001055811">
    <property type="component" value="Linkage Group LG07"/>
</dbReference>
<proteinExistence type="predicted"/>
<gene>
    <name evidence="1" type="ORF">L2E82_40349</name>
</gene>
<evidence type="ECO:0000313" key="1">
    <source>
        <dbReference type="EMBL" id="KAI3710565.1"/>
    </source>
</evidence>